<name>A0A1R3HWZ7_9ROSI</name>
<dbReference type="Proteomes" id="UP000187203">
    <property type="component" value="Unassembled WGS sequence"/>
</dbReference>
<comment type="caution">
    <text evidence="2">The sequence shown here is derived from an EMBL/GenBank/DDBJ whole genome shotgun (WGS) entry which is preliminary data.</text>
</comment>
<keyword evidence="3" id="KW-1185">Reference proteome</keyword>
<gene>
    <name evidence="2" type="ORF">COLO4_26445</name>
</gene>
<evidence type="ECO:0000313" key="3">
    <source>
        <dbReference type="Proteomes" id="UP000187203"/>
    </source>
</evidence>
<sequence>MVVPSWGASVEDLNKQGGRAGGGGRRHLQGGGGKGGLLRLGLR</sequence>
<dbReference type="AlphaFoldDB" id="A0A1R3HWZ7"/>
<proteinExistence type="predicted"/>
<accession>A0A1R3HWZ7</accession>
<protein>
    <submittedName>
        <fullName evidence="2">Uncharacterized protein</fullName>
    </submittedName>
</protein>
<dbReference type="EMBL" id="AWUE01019240">
    <property type="protein sequence ID" value="OMO74879.1"/>
    <property type="molecule type" value="Genomic_DNA"/>
</dbReference>
<organism evidence="2 3">
    <name type="scientific">Corchorus olitorius</name>
    <dbReference type="NCBI Taxonomy" id="93759"/>
    <lineage>
        <taxon>Eukaryota</taxon>
        <taxon>Viridiplantae</taxon>
        <taxon>Streptophyta</taxon>
        <taxon>Embryophyta</taxon>
        <taxon>Tracheophyta</taxon>
        <taxon>Spermatophyta</taxon>
        <taxon>Magnoliopsida</taxon>
        <taxon>eudicotyledons</taxon>
        <taxon>Gunneridae</taxon>
        <taxon>Pentapetalae</taxon>
        <taxon>rosids</taxon>
        <taxon>malvids</taxon>
        <taxon>Malvales</taxon>
        <taxon>Malvaceae</taxon>
        <taxon>Grewioideae</taxon>
        <taxon>Apeibeae</taxon>
        <taxon>Corchorus</taxon>
    </lineage>
</organism>
<evidence type="ECO:0000313" key="2">
    <source>
        <dbReference type="EMBL" id="OMO74879.1"/>
    </source>
</evidence>
<feature type="region of interest" description="Disordered" evidence="1">
    <location>
        <begin position="1"/>
        <end position="43"/>
    </location>
</feature>
<feature type="compositionally biased region" description="Gly residues" evidence="1">
    <location>
        <begin position="18"/>
        <end position="43"/>
    </location>
</feature>
<evidence type="ECO:0000256" key="1">
    <source>
        <dbReference type="SAM" id="MobiDB-lite"/>
    </source>
</evidence>
<reference evidence="3" key="1">
    <citation type="submission" date="2013-09" db="EMBL/GenBank/DDBJ databases">
        <title>Corchorus olitorius genome sequencing.</title>
        <authorList>
            <person name="Alam M."/>
            <person name="Haque M.S."/>
            <person name="Islam M.S."/>
            <person name="Emdad E.M."/>
            <person name="Islam M.M."/>
            <person name="Ahmed B."/>
            <person name="Halim A."/>
            <person name="Hossen Q.M.M."/>
            <person name="Hossain M.Z."/>
            <person name="Ahmed R."/>
            <person name="Khan M.M."/>
            <person name="Islam R."/>
            <person name="Rashid M.M."/>
            <person name="Khan S.A."/>
            <person name="Rahman M.S."/>
            <person name="Alam M."/>
            <person name="Yahiya A.S."/>
            <person name="Khan M.S."/>
            <person name="Azam M.S."/>
            <person name="Haque T."/>
            <person name="Lashkar M.Z.H."/>
            <person name="Akhand A.I."/>
            <person name="Morshed G."/>
            <person name="Roy S."/>
            <person name="Uddin K.S."/>
            <person name="Rabeya T."/>
            <person name="Hossain A.S."/>
            <person name="Chowdhury A."/>
            <person name="Snigdha A.R."/>
            <person name="Mortoza M.S."/>
            <person name="Matin S.A."/>
            <person name="Hoque S.M.E."/>
            <person name="Islam M.K."/>
            <person name="Roy D.K."/>
            <person name="Haider R."/>
            <person name="Moosa M.M."/>
            <person name="Elias S.M."/>
            <person name="Hasan A.M."/>
            <person name="Jahan S."/>
            <person name="Shafiuddin M."/>
            <person name="Mahmood N."/>
            <person name="Shommy N.S."/>
        </authorList>
    </citation>
    <scope>NUCLEOTIDE SEQUENCE [LARGE SCALE GENOMIC DNA]</scope>
    <source>
        <strain evidence="3">cv. O-4</strain>
    </source>
</reference>